<dbReference type="Gene3D" id="3.10.180.10">
    <property type="entry name" value="2,3-Dihydroxybiphenyl 1,2-Dioxygenase, domain 1"/>
    <property type="match status" value="1"/>
</dbReference>
<protein>
    <submittedName>
        <fullName evidence="2">VOC family protein</fullName>
    </submittedName>
</protein>
<name>A0A4P6ZKX5_9LACO</name>
<evidence type="ECO:0000313" key="3">
    <source>
        <dbReference type="Proteomes" id="UP000294321"/>
    </source>
</evidence>
<dbReference type="Pfam" id="PF13669">
    <property type="entry name" value="Glyoxalase_4"/>
    <property type="match status" value="1"/>
</dbReference>
<evidence type="ECO:0000259" key="1">
    <source>
        <dbReference type="PROSITE" id="PS51819"/>
    </source>
</evidence>
<dbReference type="InterPro" id="IPR029068">
    <property type="entry name" value="Glyas_Bleomycin-R_OHBP_Dase"/>
</dbReference>
<gene>
    <name evidence="2" type="ORF">ELX58_04800</name>
</gene>
<proteinExistence type="predicted"/>
<sequence>MMLSKYFTGIQHVGVPANNLDQTIKFYKSLGFKVAGKFKNGSSNCAFMKYGTLMIETWDGDPCANKDGAINHMAVNCTDVKDAFKEAKAEGYHMLDDHIESIPSYWNNGIKFFKIQGPNHEAIEFCQIM</sequence>
<dbReference type="Proteomes" id="UP000294321">
    <property type="component" value="Chromosome"/>
</dbReference>
<feature type="domain" description="VOC" evidence="1">
    <location>
        <begin position="9"/>
        <end position="128"/>
    </location>
</feature>
<dbReference type="KEGG" id="lji:ELX58_04800"/>
<dbReference type="SUPFAM" id="SSF54593">
    <property type="entry name" value="Glyoxalase/Bleomycin resistance protein/Dihydroxybiphenyl dioxygenase"/>
    <property type="match status" value="1"/>
</dbReference>
<evidence type="ECO:0000313" key="2">
    <source>
        <dbReference type="EMBL" id="QBP18465.1"/>
    </source>
</evidence>
<dbReference type="OrthoDB" id="371072at2"/>
<organism evidence="2 3">
    <name type="scientific">Acetilactobacillus jinshanensis</name>
    <dbReference type="NCBI Taxonomy" id="1720083"/>
    <lineage>
        <taxon>Bacteria</taxon>
        <taxon>Bacillati</taxon>
        <taxon>Bacillota</taxon>
        <taxon>Bacilli</taxon>
        <taxon>Lactobacillales</taxon>
        <taxon>Lactobacillaceae</taxon>
        <taxon>Acetilactobacillus</taxon>
    </lineage>
</organism>
<accession>A0A4P6ZKX5</accession>
<dbReference type="InterPro" id="IPR037523">
    <property type="entry name" value="VOC_core"/>
</dbReference>
<dbReference type="PROSITE" id="PS51819">
    <property type="entry name" value="VOC"/>
    <property type="match status" value="1"/>
</dbReference>
<reference evidence="3" key="1">
    <citation type="submission" date="2018-12" db="EMBL/GenBank/DDBJ databases">
        <title>A new species of lactobacillus.</title>
        <authorList>
            <person name="Jian Y."/>
            <person name="Xin L."/>
            <person name="Hong Z.J."/>
            <person name="Ming L.Z."/>
            <person name="Hong X.Z."/>
        </authorList>
    </citation>
    <scope>NUCLEOTIDE SEQUENCE [LARGE SCALE GENOMIC DNA]</scope>
    <source>
        <strain evidence="3">HSLZ-75</strain>
    </source>
</reference>
<dbReference type="AlphaFoldDB" id="A0A4P6ZKX5"/>
<dbReference type="EMBL" id="CP034726">
    <property type="protein sequence ID" value="QBP18465.1"/>
    <property type="molecule type" value="Genomic_DNA"/>
</dbReference>
<keyword evidence="3" id="KW-1185">Reference proteome</keyword>